<evidence type="ECO:0000313" key="3">
    <source>
        <dbReference type="Proteomes" id="UP000777438"/>
    </source>
</evidence>
<evidence type="ECO:0000313" key="2">
    <source>
        <dbReference type="EMBL" id="KAH6896024.1"/>
    </source>
</evidence>
<protein>
    <submittedName>
        <fullName evidence="2">Uncharacterized protein</fullName>
    </submittedName>
</protein>
<keyword evidence="3" id="KW-1185">Reference proteome</keyword>
<evidence type="ECO:0000256" key="1">
    <source>
        <dbReference type="SAM" id="MobiDB-lite"/>
    </source>
</evidence>
<proteinExistence type="predicted"/>
<dbReference type="Proteomes" id="UP000777438">
    <property type="component" value="Unassembled WGS sequence"/>
</dbReference>
<reference evidence="2 3" key="1">
    <citation type="journal article" date="2021" name="Nat. Commun.">
        <title>Genetic determinants of endophytism in the Arabidopsis root mycobiome.</title>
        <authorList>
            <person name="Mesny F."/>
            <person name="Miyauchi S."/>
            <person name="Thiergart T."/>
            <person name="Pickel B."/>
            <person name="Atanasova L."/>
            <person name="Karlsson M."/>
            <person name="Huettel B."/>
            <person name="Barry K.W."/>
            <person name="Haridas S."/>
            <person name="Chen C."/>
            <person name="Bauer D."/>
            <person name="Andreopoulos W."/>
            <person name="Pangilinan J."/>
            <person name="LaButti K."/>
            <person name="Riley R."/>
            <person name="Lipzen A."/>
            <person name="Clum A."/>
            <person name="Drula E."/>
            <person name="Henrissat B."/>
            <person name="Kohler A."/>
            <person name="Grigoriev I.V."/>
            <person name="Martin F.M."/>
            <person name="Hacquard S."/>
        </authorList>
    </citation>
    <scope>NUCLEOTIDE SEQUENCE [LARGE SCALE GENOMIC DNA]</scope>
    <source>
        <strain evidence="2 3">MPI-CAGE-CH-0241</strain>
    </source>
</reference>
<feature type="region of interest" description="Disordered" evidence="1">
    <location>
        <begin position="152"/>
        <end position="200"/>
    </location>
</feature>
<dbReference type="AlphaFoldDB" id="A0A9P8WF88"/>
<gene>
    <name evidence="2" type="ORF">B0T10DRAFT_456267</name>
</gene>
<comment type="caution">
    <text evidence="2">The sequence shown here is derived from an EMBL/GenBank/DDBJ whole genome shotgun (WGS) entry which is preliminary data.</text>
</comment>
<name>A0A9P8WF88_9HYPO</name>
<organism evidence="2 3">
    <name type="scientific">Thelonectria olida</name>
    <dbReference type="NCBI Taxonomy" id="1576542"/>
    <lineage>
        <taxon>Eukaryota</taxon>
        <taxon>Fungi</taxon>
        <taxon>Dikarya</taxon>
        <taxon>Ascomycota</taxon>
        <taxon>Pezizomycotina</taxon>
        <taxon>Sordariomycetes</taxon>
        <taxon>Hypocreomycetidae</taxon>
        <taxon>Hypocreales</taxon>
        <taxon>Nectriaceae</taxon>
        <taxon>Thelonectria</taxon>
    </lineage>
</organism>
<feature type="compositionally biased region" description="Basic and acidic residues" evidence="1">
    <location>
        <begin position="156"/>
        <end position="165"/>
    </location>
</feature>
<sequence>MDPKLYSKDGVVYDFASLHFKFFAYGLNVDNERERAKTRRGTLKATELRLVVRSTQLAIPYRIANKLERTTEGQHLSRQPSKLRPGMEPYQQVNIAHSPVTRTLTDECLAPGMQGFPNDARGTRILHFAPWYGSEFKSSLLAARDHITPGRSQKFLTEDNHEHRLPSKGATTEITSAEPDNAGDSQAYRPKLATQQRHGQKAIQLYRTSSIVSTAPYQPNTLRSASHAVFIARTMTTLLKSVRKRSPLCQHSFVNGRLAEKPATTPQPVQNGFVATVA</sequence>
<accession>A0A9P8WF88</accession>
<dbReference type="EMBL" id="JAGPYM010000004">
    <property type="protein sequence ID" value="KAH6896024.1"/>
    <property type="molecule type" value="Genomic_DNA"/>
</dbReference>